<evidence type="ECO:0000313" key="6">
    <source>
        <dbReference type="EMBL" id="MDT0498202.1"/>
    </source>
</evidence>
<proteinExistence type="predicted"/>
<reference evidence="6 7" key="1">
    <citation type="submission" date="2023-09" db="EMBL/GenBank/DDBJ databases">
        <authorList>
            <person name="Rey-Velasco X."/>
        </authorList>
    </citation>
    <scope>NUCLEOTIDE SEQUENCE [LARGE SCALE GENOMIC DNA]</scope>
    <source>
        <strain evidence="6 7">W345</strain>
    </source>
</reference>
<dbReference type="InterPro" id="IPR003825">
    <property type="entry name" value="Colicin-V_CvpA"/>
</dbReference>
<evidence type="ECO:0000256" key="5">
    <source>
        <dbReference type="SAM" id="Phobius"/>
    </source>
</evidence>
<dbReference type="PANTHER" id="PTHR36926">
    <property type="entry name" value="COLICIN V PRODUCTION PROTEIN"/>
    <property type="match status" value="1"/>
</dbReference>
<dbReference type="EMBL" id="JAVRIC010000018">
    <property type="protein sequence ID" value="MDT0498202.1"/>
    <property type="molecule type" value="Genomic_DNA"/>
</dbReference>
<feature type="transmembrane region" description="Helical" evidence="5">
    <location>
        <begin position="27"/>
        <end position="46"/>
    </location>
</feature>
<dbReference type="InterPro" id="IPR052719">
    <property type="entry name" value="CvpA-like"/>
</dbReference>
<sequence length="166" mass="18267">MILAILAVSALVGIFRGFTREAFNLTTWILAFWIAFAFAGDLAHWLTQYIETPSVRVIVSYASLFLGVLLIGALITHVISKFIRETPFSGPDRALGAGFGLLRGLVVVVGLVMLAGATALREDPWWSQSMLIPQVEPLAEWAREQIPQSWMDQLRAVPQAQTAKVS</sequence>
<organism evidence="6 7">
    <name type="scientific">Banduia mediterranea</name>
    <dbReference type="NCBI Taxonomy" id="3075609"/>
    <lineage>
        <taxon>Bacteria</taxon>
        <taxon>Pseudomonadati</taxon>
        <taxon>Pseudomonadota</taxon>
        <taxon>Gammaproteobacteria</taxon>
        <taxon>Nevskiales</taxon>
        <taxon>Algiphilaceae</taxon>
        <taxon>Banduia</taxon>
    </lineage>
</organism>
<evidence type="ECO:0000256" key="2">
    <source>
        <dbReference type="ARBA" id="ARBA00022692"/>
    </source>
</evidence>
<keyword evidence="3 5" id="KW-1133">Transmembrane helix</keyword>
<evidence type="ECO:0000256" key="3">
    <source>
        <dbReference type="ARBA" id="ARBA00022989"/>
    </source>
</evidence>
<keyword evidence="4 5" id="KW-0472">Membrane</keyword>
<feature type="transmembrane region" description="Helical" evidence="5">
    <location>
        <begin position="58"/>
        <end position="79"/>
    </location>
</feature>
<comment type="subcellular location">
    <subcellularLocation>
        <location evidence="1">Membrane</location>
        <topology evidence="1">Multi-pass membrane protein</topology>
    </subcellularLocation>
</comment>
<comment type="caution">
    <text evidence="6">The sequence shown here is derived from an EMBL/GenBank/DDBJ whole genome shotgun (WGS) entry which is preliminary data.</text>
</comment>
<keyword evidence="7" id="KW-1185">Reference proteome</keyword>
<evidence type="ECO:0000313" key="7">
    <source>
        <dbReference type="Proteomes" id="UP001254608"/>
    </source>
</evidence>
<dbReference type="RefSeq" id="WP_311365567.1">
    <property type="nucleotide sequence ID" value="NZ_JAVRIC010000018.1"/>
</dbReference>
<gene>
    <name evidence="6" type="ORF">RM530_12620</name>
</gene>
<name>A0ABU2WK16_9GAMM</name>
<dbReference type="Pfam" id="PF02674">
    <property type="entry name" value="Colicin_V"/>
    <property type="match status" value="1"/>
</dbReference>
<dbReference type="PANTHER" id="PTHR36926:SF1">
    <property type="entry name" value="COLICIN V PRODUCTION PROTEIN"/>
    <property type="match status" value="1"/>
</dbReference>
<feature type="transmembrane region" description="Helical" evidence="5">
    <location>
        <begin position="99"/>
        <end position="120"/>
    </location>
</feature>
<keyword evidence="2 5" id="KW-0812">Transmembrane</keyword>
<dbReference type="Proteomes" id="UP001254608">
    <property type="component" value="Unassembled WGS sequence"/>
</dbReference>
<accession>A0ABU2WK16</accession>
<evidence type="ECO:0000256" key="4">
    <source>
        <dbReference type="ARBA" id="ARBA00023136"/>
    </source>
</evidence>
<evidence type="ECO:0000256" key="1">
    <source>
        <dbReference type="ARBA" id="ARBA00004141"/>
    </source>
</evidence>
<protein>
    <submittedName>
        <fullName evidence="6">CvpA family protein</fullName>
    </submittedName>
</protein>